<comment type="subcellular location">
    <subcellularLocation>
        <location evidence="1">Cell membrane</location>
        <topology evidence="1">Multi-pass membrane protein</topology>
    </subcellularLocation>
</comment>
<comment type="caution">
    <text evidence="9">The sequence shown here is derived from an EMBL/GenBank/DDBJ whole genome shotgun (WGS) entry which is preliminary data.</text>
</comment>
<evidence type="ECO:0000256" key="1">
    <source>
        <dbReference type="ARBA" id="ARBA00004651"/>
    </source>
</evidence>
<dbReference type="EMBL" id="APBN01000011">
    <property type="protein sequence ID" value="EMT50938.1"/>
    <property type="molecule type" value="Genomic_DNA"/>
</dbReference>
<comment type="similarity">
    <text evidence="2">Belongs to the acyltransferase 3 family.</text>
</comment>
<dbReference type="PANTHER" id="PTHR40074:SF2">
    <property type="entry name" value="O-ACETYLTRANSFERASE WECH"/>
    <property type="match status" value="1"/>
</dbReference>
<feature type="transmembrane region" description="Helical" evidence="7">
    <location>
        <begin position="51"/>
        <end position="71"/>
    </location>
</feature>
<keyword evidence="5 7" id="KW-1133">Transmembrane helix</keyword>
<feature type="transmembrane region" description="Helical" evidence="7">
    <location>
        <begin position="12"/>
        <end position="31"/>
    </location>
</feature>
<name>M8DC03_9BACL</name>
<feature type="domain" description="Acyltransferase 3" evidence="8">
    <location>
        <begin position="8"/>
        <end position="360"/>
    </location>
</feature>
<evidence type="ECO:0000313" key="10">
    <source>
        <dbReference type="Proteomes" id="UP000012081"/>
    </source>
</evidence>
<keyword evidence="3" id="KW-1003">Cell membrane</keyword>
<keyword evidence="6 7" id="KW-0472">Membrane</keyword>
<evidence type="ECO:0000256" key="5">
    <source>
        <dbReference type="ARBA" id="ARBA00022989"/>
    </source>
</evidence>
<feature type="transmembrane region" description="Helical" evidence="7">
    <location>
        <begin position="127"/>
        <end position="149"/>
    </location>
</feature>
<sequence length="392" mass="45195">MARKERIVELDYVRSFAFLAVVYQHVIGVYIRKPGVGEETAFLFGMLFHLLKFAVPAFVFVTGLVLFYNYYDRLQYPRFIQKRFTEIVVPYAVWSIVYMAMHHDLTGFNPETLWLVLKKWMTGTASYHLWFVVMIFQFYLLYPILLKLFKWTRHAVRGRAGRTFAVGAAALAYAALMWFSVRYIPAHSFRFDLAWLDAYLIKYRDRNFLYYSFYFFMGGLAALALPQFRVFLQKRWLWLFAAFGVTYAYIGYELVKHSAGPIVNLNVATSLKPSMFLYTVAQLLVVYLVAVWVGKSGSQWKKWLTMLGHYSYGAYLIHALVLTYVMKLLNHWEWTASGIGGSLIAFVLCSAFSFGLSYGLAKLPFGALLVGAAEKKKNSSAPSTPKEYKQAI</sequence>
<evidence type="ECO:0000256" key="6">
    <source>
        <dbReference type="ARBA" id="ARBA00023136"/>
    </source>
</evidence>
<dbReference type="GO" id="GO:0009246">
    <property type="term" value="P:enterobacterial common antigen biosynthetic process"/>
    <property type="evidence" value="ECO:0007669"/>
    <property type="project" value="TreeGrafter"/>
</dbReference>
<dbReference type="Proteomes" id="UP000012081">
    <property type="component" value="Unassembled WGS sequence"/>
</dbReference>
<dbReference type="PANTHER" id="PTHR40074">
    <property type="entry name" value="O-ACETYLTRANSFERASE WECH"/>
    <property type="match status" value="1"/>
</dbReference>
<dbReference type="STRING" id="1300222.I532_20071"/>
<feature type="transmembrane region" description="Helical" evidence="7">
    <location>
        <begin position="275"/>
        <end position="294"/>
    </location>
</feature>
<feature type="transmembrane region" description="Helical" evidence="7">
    <location>
        <begin position="83"/>
        <end position="101"/>
    </location>
</feature>
<evidence type="ECO:0000256" key="7">
    <source>
        <dbReference type="SAM" id="Phobius"/>
    </source>
</evidence>
<feature type="transmembrane region" description="Helical" evidence="7">
    <location>
        <begin position="306"/>
        <end position="326"/>
    </location>
</feature>
<dbReference type="GO" id="GO:0005886">
    <property type="term" value="C:plasma membrane"/>
    <property type="evidence" value="ECO:0007669"/>
    <property type="project" value="UniProtKB-SubCell"/>
</dbReference>
<keyword evidence="4 7" id="KW-0812">Transmembrane</keyword>
<evidence type="ECO:0000256" key="4">
    <source>
        <dbReference type="ARBA" id="ARBA00022692"/>
    </source>
</evidence>
<dbReference type="AlphaFoldDB" id="M8DC03"/>
<evidence type="ECO:0000256" key="2">
    <source>
        <dbReference type="ARBA" id="ARBA00007400"/>
    </source>
</evidence>
<evidence type="ECO:0000313" key="9">
    <source>
        <dbReference type="EMBL" id="EMT50938.1"/>
    </source>
</evidence>
<dbReference type="PATRIC" id="fig|1300222.3.peg.4221"/>
<dbReference type="RefSeq" id="WP_003390467.1">
    <property type="nucleotide sequence ID" value="NZ_APBN01000011.1"/>
</dbReference>
<evidence type="ECO:0000259" key="8">
    <source>
        <dbReference type="Pfam" id="PF01757"/>
    </source>
</evidence>
<feature type="transmembrane region" description="Helical" evidence="7">
    <location>
        <begin position="338"/>
        <end position="361"/>
    </location>
</feature>
<feature type="transmembrane region" description="Helical" evidence="7">
    <location>
        <begin position="161"/>
        <end position="181"/>
    </location>
</feature>
<keyword evidence="10" id="KW-1185">Reference proteome</keyword>
<gene>
    <name evidence="9" type="ORF">I532_20071</name>
</gene>
<organism evidence="9 10">
    <name type="scientific">Brevibacillus borstelensis AK1</name>
    <dbReference type="NCBI Taxonomy" id="1300222"/>
    <lineage>
        <taxon>Bacteria</taxon>
        <taxon>Bacillati</taxon>
        <taxon>Bacillota</taxon>
        <taxon>Bacilli</taxon>
        <taxon>Bacillales</taxon>
        <taxon>Paenibacillaceae</taxon>
        <taxon>Brevibacillus</taxon>
    </lineage>
</organism>
<dbReference type="GO" id="GO:0016413">
    <property type="term" value="F:O-acetyltransferase activity"/>
    <property type="evidence" value="ECO:0007669"/>
    <property type="project" value="TreeGrafter"/>
</dbReference>
<dbReference type="InterPro" id="IPR002656">
    <property type="entry name" value="Acyl_transf_3_dom"/>
</dbReference>
<feature type="transmembrane region" description="Helical" evidence="7">
    <location>
        <begin position="237"/>
        <end position="255"/>
    </location>
</feature>
<reference evidence="9 10" key="1">
    <citation type="submission" date="2013-03" db="EMBL/GenBank/DDBJ databases">
        <title>Assembly of a new bacterial strain Brevibacillus borstelensis AK1.</title>
        <authorList>
            <person name="Rajan I."/>
            <person name="PoliReddy D."/>
            <person name="Sugumar T."/>
            <person name="Rathinam K."/>
            <person name="Alqarawi S."/>
            <person name="Khalil A.B."/>
            <person name="Sivakumar N."/>
        </authorList>
    </citation>
    <scope>NUCLEOTIDE SEQUENCE [LARGE SCALE GENOMIC DNA]</scope>
    <source>
        <strain evidence="9 10">AK1</strain>
    </source>
</reference>
<proteinExistence type="inferred from homology"/>
<dbReference type="OrthoDB" id="569695at2"/>
<evidence type="ECO:0000256" key="3">
    <source>
        <dbReference type="ARBA" id="ARBA00022475"/>
    </source>
</evidence>
<protein>
    <recommendedName>
        <fullName evidence="8">Acyltransferase 3 domain-containing protein</fullName>
    </recommendedName>
</protein>
<accession>M8DC03</accession>
<feature type="transmembrane region" description="Helical" evidence="7">
    <location>
        <begin position="208"/>
        <end position="225"/>
    </location>
</feature>
<dbReference type="Pfam" id="PF01757">
    <property type="entry name" value="Acyl_transf_3"/>
    <property type="match status" value="1"/>
</dbReference>